<name>A0A1I7YD01_9BILA</name>
<accession>A0A1I7YD01</accession>
<reference evidence="2" key="1">
    <citation type="submission" date="2016-11" db="UniProtKB">
        <authorList>
            <consortium name="WormBaseParasite"/>
        </authorList>
    </citation>
    <scope>IDENTIFICATION</scope>
</reference>
<keyword evidence="1" id="KW-1185">Reference proteome</keyword>
<dbReference type="Proteomes" id="UP000095287">
    <property type="component" value="Unplaced"/>
</dbReference>
<evidence type="ECO:0000313" key="1">
    <source>
        <dbReference type="Proteomes" id="UP000095287"/>
    </source>
</evidence>
<dbReference type="AlphaFoldDB" id="A0A1I7YD01"/>
<organism evidence="1 2">
    <name type="scientific">Steinernema glaseri</name>
    <dbReference type="NCBI Taxonomy" id="37863"/>
    <lineage>
        <taxon>Eukaryota</taxon>
        <taxon>Metazoa</taxon>
        <taxon>Ecdysozoa</taxon>
        <taxon>Nematoda</taxon>
        <taxon>Chromadorea</taxon>
        <taxon>Rhabditida</taxon>
        <taxon>Tylenchina</taxon>
        <taxon>Panagrolaimomorpha</taxon>
        <taxon>Strongyloidoidea</taxon>
        <taxon>Steinernematidae</taxon>
        <taxon>Steinernema</taxon>
    </lineage>
</organism>
<protein>
    <submittedName>
        <fullName evidence="2">Ankyrin repeat protein</fullName>
    </submittedName>
</protein>
<evidence type="ECO:0000313" key="2">
    <source>
        <dbReference type="WBParaSite" id="L893_g15042.t1"/>
    </source>
</evidence>
<proteinExistence type="predicted"/>
<sequence length="93" mass="10378">MTNGIPADEARALLEILALNGATSAESIVNICNRDTYVSKLLLISRSHLGQVCLTAYNYSYTEMMENVNIIKADAFILGRLYSRYHAKEVRHG</sequence>
<dbReference type="WBParaSite" id="L893_g15042.t1">
    <property type="protein sequence ID" value="L893_g15042.t1"/>
    <property type="gene ID" value="L893_g15042"/>
</dbReference>